<proteinExistence type="predicted"/>
<dbReference type="Pfam" id="PF02687">
    <property type="entry name" value="FtsX"/>
    <property type="match status" value="2"/>
</dbReference>
<organism evidence="8 9">
    <name type="scientific">Palleronia sediminis</name>
    <dbReference type="NCBI Taxonomy" id="2547833"/>
    <lineage>
        <taxon>Bacteria</taxon>
        <taxon>Pseudomonadati</taxon>
        <taxon>Pseudomonadota</taxon>
        <taxon>Alphaproteobacteria</taxon>
        <taxon>Rhodobacterales</taxon>
        <taxon>Roseobacteraceae</taxon>
        <taxon>Palleronia</taxon>
    </lineage>
</organism>
<evidence type="ECO:0000256" key="6">
    <source>
        <dbReference type="SAM" id="Phobius"/>
    </source>
</evidence>
<evidence type="ECO:0000256" key="5">
    <source>
        <dbReference type="ARBA" id="ARBA00023136"/>
    </source>
</evidence>
<dbReference type="OrthoDB" id="9775544at2"/>
<evidence type="ECO:0000313" key="9">
    <source>
        <dbReference type="Proteomes" id="UP000295701"/>
    </source>
</evidence>
<feature type="transmembrane region" description="Helical" evidence="6">
    <location>
        <begin position="806"/>
        <end position="831"/>
    </location>
</feature>
<dbReference type="Proteomes" id="UP000295701">
    <property type="component" value="Unassembled WGS sequence"/>
</dbReference>
<keyword evidence="5 6" id="KW-0472">Membrane</keyword>
<keyword evidence="9" id="KW-1185">Reference proteome</keyword>
<evidence type="ECO:0000256" key="1">
    <source>
        <dbReference type="ARBA" id="ARBA00004651"/>
    </source>
</evidence>
<dbReference type="InterPro" id="IPR003838">
    <property type="entry name" value="ABC3_permease_C"/>
</dbReference>
<feature type="transmembrane region" description="Helical" evidence="6">
    <location>
        <begin position="21"/>
        <end position="43"/>
    </location>
</feature>
<keyword evidence="2" id="KW-1003">Cell membrane</keyword>
<dbReference type="RefSeq" id="WP_133397762.1">
    <property type="nucleotide sequence ID" value="NZ_SNAA01000018.1"/>
</dbReference>
<keyword evidence="3 6" id="KW-0812">Transmembrane</keyword>
<dbReference type="PANTHER" id="PTHR30287:SF1">
    <property type="entry name" value="INNER MEMBRANE PROTEIN"/>
    <property type="match status" value="1"/>
</dbReference>
<keyword evidence="4 6" id="KW-1133">Transmembrane helix</keyword>
<feature type="transmembrane region" description="Helical" evidence="6">
    <location>
        <begin position="396"/>
        <end position="419"/>
    </location>
</feature>
<comment type="caution">
    <text evidence="8">The sequence shown here is derived from an EMBL/GenBank/DDBJ whole genome shotgun (WGS) entry which is preliminary data.</text>
</comment>
<feature type="transmembrane region" description="Helical" evidence="6">
    <location>
        <begin position="260"/>
        <end position="284"/>
    </location>
</feature>
<dbReference type="InterPro" id="IPR038766">
    <property type="entry name" value="Membrane_comp_ABC_pdt"/>
</dbReference>
<evidence type="ECO:0000313" key="8">
    <source>
        <dbReference type="EMBL" id="TDL76248.1"/>
    </source>
</evidence>
<dbReference type="EMBL" id="SNAA01000018">
    <property type="protein sequence ID" value="TDL76248.1"/>
    <property type="molecule type" value="Genomic_DNA"/>
</dbReference>
<feature type="transmembrane region" description="Helical" evidence="6">
    <location>
        <begin position="765"/>
        <end position="786"/>
    </location>
</feature>
<protein>
    <submittedName>
        <fullName evidence="8">FtsX-like permease family protein</fullName>
    </submittedName>
</protein>
<dbReference type="GO" id="GO:0005886">
    <property type="term" value="C:plasma membrane"/>
    <property type="evidence" value="ECO:0007669"/>
    <property type="project" value="UniProtKB-SubCell"/>
</dbReference>
<name>A0A4R6A2R4_9RHOB</name>
<evidence type="ECO:0000259" key="7">
    <source>
        <dbReference type="Pfam" id="PF02687"/>
    </source>
</evidence>
<feature type="domain" description="ABC3 transporter permease C-terminal" evidence="7">
    <location>
        <begin position="264"/>
        <end position="377"/>
    </location>
</feature>
<dbReference type="PANTHER" id="PTHR30287">
    <property type="entry name" value="MEMBRANE COMPONENT OF PREDICTED ABC SUPERFAMILY METABOLITE UPTAKE TRANSPORTER"/>
    <property type="match status" value="1"/>
</dbReference>
<comment type="subcellular location">
    <subcellularLocation>
        <location evidence="1">Cell membrane</location>
        <topology evidence="1">Multi-pass membrane protein</topology>
    </subcellularLocation>
</comment>
<feature type="transmembrane region" description="Helical" evidence="6">
    <location>
        <begin position="305"/>
        <end position="338"/>
    </location>
</feature>
<gene>
    <name evidence="8" type="ORF">E2L08_14240</name>
</gene>
<feature type="transmembrane region" description="Helical" evidence="6">
    <location>
        <begin position="358"/>
        <end position="375"/>
    </location>
</feature>
<evidence type="ECO:0000256" key="4">
    <source>
        <dbReference type="ARBA" id="ARBA00022989"/>
    </source>
</evidence>
<dbReference type="AlphaFoldDB" id="A0A4R6A2R4"/>
<evidence type="ECO:0000256" key="3">
    <source>
        <dbReference type="ARBA" id="ARBA00022692"/>
    </source>
</evidence>
<sequence>MSPAIVIARRELRAGFRGGLRGFRVFIACLTLGIAAIAAVGSVREAISDGLAREGATLLGGDASIEFTYRFASDEERAALEALGQVSEIVDFRSMATVPGADGPDRALTQIKGVDGAYPLFGAVTLEPAMPLSRALEGDGAVMDRVLMDRLGLVPGDAFRLGTKTFTLRAAILSEPDDAGGGFDFGPRTMVRTDALDGAGLIQPGTLYETEYRLVLPPETDLDAARARLDAALPEAGFRWRDRRNGAPGIQIFVDRLSSFLVLVGLAGLAVGGVGVASAVRAHMVDKIGTIATLKTLGAESRTIFSAYALEVGAVTLLSLLLGLALGAALPLAFAPLLNDRLPVPANIAVYPAPLLEAALYGLLAAALFTLWPLAKAQNVRAAALFREAGGLPASLPRPAFLIATGALLAALVGAATWLSGIAPIALWTALGLAVAFCALLGTAWIVRRAARRLARLDALKGRTALRTAIGAVGGRGSEAGPVILSLGLGLTVLAAVGQIDRNLRDAIERDLPEVAPSYFVVDIQSDQIDGFTDRLEGDPGVSRVEAAPMLRGIVTEINGRDAREVAGDHWVLDGDRGVTYAAEPSPETTITAGQWWPEDYDGPNLISFSANEAEEMGLSLGDSLTVNILGRDIEGEIASFREVDFSTAGIGFILAMNPAALRDAPHSWIATIYAEPQAEAAILRDLADAYPNITAIRVRDAIDRVSEILGGVAAAITYGASVTLATGAVVLIGAASAGTRGRVFEAAVLKTLGASRATILGSFALRWAFMGLAAGLVAAAGGAAAGWGVSTFLMETEFRFAPLSALTIVGGGVLATLLAGLAFAWAPLAARPARVLRARE</sequence>
<feature type="domain" description="ABC3 transporter permease C-terminal" evidence="7">
    <location>
        <begin position="723"/>
        <end position="827"/>
    </location>
</feature>
<feature type="transmembrane region" description="Helical" evidence="6">
    <location>
        <begin position="425"/>
        <end position="447"/>
    </location>
</feature>
<accession>A0A4R6A2R4</accession>
<evidence type="ECO:0000256" key="2">
    <source>
        <dbReference type="ARBA" id="ARBA00022475"/>
    </source>
</evidence>
<reference evidence="8 9" key="1">
    <citation type="submission" date="2019-03" db="EMBL/GenBank/DDBJ databases">
        <title>Primorskyibacter sp. SS33 isolated from sediments.</title>
        <authorList>
            <person name="Xunke S."/>
        </authorList>
    </citation>
    <scope>NUCLEOTIDE SEQUENCE [LARGE SCALE GENOMIC DNA]</scope>
    <source>
        <strain evidence="8 9">SS33</strain>
    </source>
</reference>